<comment type="cofactor">
    <cofactor evidence="1">
        <name>Zn(2+)</name>
        <dbReference type="ChEBI" id="CHEBI:29105"/>
    </cofactor>
</comment>
<dbReference type="OrthoDB" id="1925699at2759"/>
<dbReference type="GO" id="GO:0008270">
    <property type="term" value="F:zinc ion binding"/>
    <property type="evidence" value="ECO:0007669"/>
    <property type="project" value="InterPro"/>
</dbReference>
<dbReference type="PANTHER" id="PTHR10127">
    <property type="entry name" value="DISCOIDIN, CUB, EGF, LAMININ , AND ZINC METALLOPROTEASE DOMAIN CONTAINING"/>
    <property type="match status" value="1"/>
</dbReference>
<comment type="caution">
    <text evidence="4">The sequence shown here is derived from an EMBL/GenBank/DDBJ whole genome shotgun (WGS) entry which is preliminary data.</text>
</comment>
<dbReference type="STRING" id="48709.A0A1D2M7I8"/>
<proteinExistence type="predicted"/>
<reference evidence="4 5" key="1">
    <citation type="journal article" date="2016" name="Genome Biol. Evol.">
        <title>Gene Family Evolution Reflects Adaptation to Soil Environmental Stressors in the Genome of the Collembolan Orchesella cincta.</title>
        <authorList>
            <person name="Faddeeva-Vakhrusheva A."/>
            <person name="Derks M.F."/>
            <person name="Anvar S.Y."/>
            <person name="Agamennone V."/>
            <person name="Suring W."/>
            <person name="Smit S."/>
            <person name="van Straalen N.M."/>
            <person name="Roelofs D."/>
        </authorList>
    </citation>
    <scope>NUCLEOTIDE SEQUENCE [LARGE SCALE GENOMIC DNA]</scope>
    <source>
        <tissue evidence="4">Mixed pool</tissue>
    </source>
</reference>
<evidence type="ECO:0000256" key="2">
    <source>
        <dbReference type="SAM" id="SignalP"/>
    </source>
</evidence>
<evidence type="ECO:0000259" key="3">
    <source>
        <dbReference type="SMART" id="SM00235"/>
    </source>
</evidence>
<dbReference type="SMART" id="SM00235">
    <property type="entry name" value="ZnMc"/>
    <property type="match status" value="1"/>
</dbReference>
<dbReference type="InterPro" id="IPR006026">
    <property type="entry name" value="Peptidase_Metallo"/>
</dbReference>
<dbReference type="GO" id="GO:0006508">
    <property type="term" value="P:proteolysis"/>
    <property type="evidence" value="ECO:0007669"/>
    <property type="project" value="InterPro"/>
</dbReference>
<accession>A0A1D2M7I8</accession>
<feature type="signal peptide" evidence="2">
    <location>
        <begin position="1"/>
        <end position="22"/>
    </location>
</feature>
<feature type="domain" description="Peptidase metallopeptidase" evidence="3">
    <location>
        <begin position="56"/>
        <end position="168"/>
    </location>
</feature>
<dbReference type="Pfam" id="PF11901">
    <property type="entry name" value="DM9"/>
    <property type="match status" value="1"/>
</dbReference>
<evidence type="ECO:0000313" key="4">
    <source>
        <dbReference type="EMBL" id="ODM88919.1"/>
    </source>
</evidence>
<dbReference type="EMBL" id="LJIJ01003061">
    <property type="protein sequence ID" value="ODM88919.1"/>
    <property type="molecule type" value="Genomic_DNA"/>
</dbReference>
<organism evidence="4 5">
    <name type="scientific">Orchesella cincta</name>
    <name type="common">Springtail</name>
    <name type="synonym">Podura cincta</name>
    <dbReference type="NCBI Taxonomy" id="48709"/>
    <lineage>
        <taxon>Eukaryota</taxon>
        <taxon>Metazoa</taxon>
        <taxon>Ecdysozoa</taxon>
        <taxon>Arthropoda</taxon>
        <taxon>Hexapoda</taxon>
        <taxon>Collembola</taxon>
        <taxon>Entomobryomorpha</taxon>
        <taxon>Entomobryoidea</taxon>
        <taxon>Orchesellidae</taxon>
        <taxon>Orchesellinae</taxon>
        <taxon>Orchesella</taxon>
    </lineage>
</organism>
<gene>
    <name evidence="4" type="ORF">Ocin01_17762</name>
</gene>
<evidence type="ECO:0000256" key="1">
    <source>
        <dbReference type="ARBA" id="ARBA00001947"/>
    </source>
</evidence>
<dbReference type="AlphaFoldDB" id="A0A1D2M7I8"/>
<feature type="chain" id="PRO_5008903579" evidence="2">
    <location>
        <begin position="23"/>
        <end position="383"/>
    </location>
</feature>
<dbReference type="Pfam" id="PF01400">
    <property type="entry name" value="Astacin"/>
    <property type="match status" value="1"/>
</dbReference>
<sequence length="383" mass="43926">MNIPQFVFVLTSLFATLPWVSTTEDNVFECNNSECESSDTRTNLFLFKANQRTFQKWTKWPKGIVPSELQVSLSADNRLEVQNALDEIESKTCIRFQRRGNEADYVTIRRIWGCSNMGIFIHELGHSLCLIHEHIRPDRDDYLDFKIFRANEIPPKANNIATVVRYTSVMHYPLWIVFGWWMAKDEWSGVLLNVKSQTLCSVLDADKPKMTIRSCQGCFTHRWRPIENLTPEDRKNMVSFGSGKSFGDPYYLCRGYVWGAIHAGKYWAKSGICYLSYNGREHFITNRAQVFTLPGGNMQTTSGSTYDTVWMNSTNISLAETGDILYKAVKVGRKVGGIECFAAVAEIYENEKGKERAIGTVCKDNLNRAYFPESGREYVRSEY</sequence>
<name>A0A1D2M7I8_ORCCI</name>
<dbReference type="PANTHER" id="PTHR10127:SF850">
    <property type="entry name" value="METALLOENDOPEPTIDASE"/>
    <property type="match status" value="1"/>
</dbReference>
<protein>
    <submittedName>
        <fullName evidence="4">Zinc metalloproteinase nas-14</fullName>
    </submittedName>
</protein>
<dbReference type="InterPro" id="IPR001506">
    <property type="entry name" value="Peptidase_M12A"/>
</dbReference>
<dbReference type="Proteomes" id="UP000094527">
    <property type="component" value="Unassembled WGS sequence"/>
</dbReference>
<dbReference type="SUPFAM" id="SSF55486">
    <property type="entry name" value="Metalloproteases ('zincins'), catalytic domain"/>
    <property type="match status" value="1"/>
</dbReference>
<dbReference type="InterPro" id="IPR006616">
    <property type="entry name" value="DM9_repeat"/>
</dbReference>
<keyword evidence="5" id="KW-1185">Reference proteome</keyword>
<dbReference type="Gene3D" id="3.40.390.10">
    <property type="entry name" value="Collagenase (Catalytic Domain)"/>
    <property type="match status" value="1"/>
</dbReference>
<dbReference type="InterPro" id="IPR024079">
    <property type="entry name" value="MetalloPept_cat_dom_sf"/>
</dbReference>
<dbReference type="GO" id="GO:0004222">
    <property type="term" value="F:metalloendopeptidase activity"/>
    <property type="evidence" value="ECO:0007669"/>
    <property type="project" value="InterPro"/>
</dbReference>
<keyword evidence="2" id="KW-0732">Signal</keyword>
<evidence type="ECO:0000313" key="5">
    <source>
        <dbReference type="Proteomes" id="UP000094527"/>
    </source>
</evidence>